<evidence type="ECO:0000313" key="1">
    <source>
        <dbReference type="EMBL" id="OLP88118.1"/>
    </source>
</evidence>
<protein>
    <submittedName>
        <fullName evidence="1">Uncharacterized protein</fullName>
    </submittedName>
</protein>
<dbReference type="Proteomes" id="UP000186817">
    <property type="component" value="Unassembled WGS sequence"/>
</dbReference>
<gene>
    <name evidence="1" type="ORF">AK812_SmicGene30577</name>
</gene>
<organism evidence="1 2">
    <name type="scientific">Symbiodinium microadriaticum</name>
    <name type="common">Dinoflagellate</name>
    <name type="synonym">Zooxanthella microadriatica</name>
    <dbReference type="NCBI Taxonomy" id="2951"/>
    <lineage>
        <taxon>Eukaryota</taxon>
        <taxon>Sar</taxon>
        <taxon>Alveolata</taxon>
        <taxon>Dinophyceae</taxon>
        <taxon>Suessiales</taxon>
        <taxon>Symbiodiniaceae</taxon>
        <taxon>Symbiodinium</taxon>
    </lineage>
</organism>
<sequence length="71" mass="8055">MEGISKRLANDCVVALVEYSERLGDDSCAQCEPYGYFDVDSSRRFLGGLRSQTLIARHDNLFDVTEAQFFK</sequence>
<keyword evidence="2" id="KW-1185">Reference proteome</keyword>
<dbReference type="AlphaFoldDB" id="A0A1Q9CYW3"/>
<dbReference type="EMBL" id="LSRX01000828">
    <property type="protein sequence ID" value="OLP88118.1"/>
    <property type="molecule type" value="Genomic_DNA"/>
</dbReference>
<reference evidence="1 2" key="1">
    <citation type="submission" date="2016-02" db="EMBL/GenBank/DDBJ databases">
        <title>Genome analysis of coral dinoflagellate symbionts highlights evolutionary adaptations to a symbiotic lifestyle.</title>
        <authorList>
            <person name="Aranda M."/>
            <person name="Li Y."/>
            <person name="Liew Y.J."/>
            <person name="Baumgarten S."/>
            <person name="Simakov O."/>
            <person name="Wilson M."/>
            <person name="Piel J."/>
            <person name="Ashoor H."/>
            <person name="Bougouffa S."/>
            <person name="Bajic V.B."/>
            <person name="Ryu T."/>
            <person name="Ravasi T."/>
            <person name="Bayer T."/>
            <person name="Micklem G."/>
            <person name="Kim H."/>
            <person name="Bhak J."/>
            <person name="Lajeunesse T.C."/>
            <person name="Voolstra C.R."/>
        </authorList>
    </citation>
    <scope>NUCLEOTIDE SEQUENCE [LARGE SCALE GENOMIC DNA]</scope>
    <source>
        <strain evidence="1 2">CCMP2467</strain>
    </source>
</reference>
<accession>A0A1Q9CYW3</accession>
<evidence type="ECO:0000313" key="2">
    <source>
        <dbReference type="Proteomes" id="UP000186817"/>
    </source>
</evidence>
<name>A0A1Q9CYW3_SYMMI</name>
<comment type="caution">
    <text evidence="1">The sequence shown here is derived from an EMBL/GenBank/DDBJ whole genome shotgun (WGS) entry which is preliminary data.</text>
</comment>
<proteinExistence type="predicted"/>